<feature type="domain" description="Type IV secretion system coupling protein TraD DNA-binding" evidence="1">
    <location>
        <begin position="22"/>
        <end position="370"/>
    </location>
</feature>
<dbReference type="Gene3D" id="3.40.50.300">
    <property type="entry name" value="P-loop containing nucleotide triphosphate hydrolases"/>
    <property type="match status" value="2"/>
</dbReference>
<evidence type="ECO:0000313" key="3">
    <source>
        <dbReference type="Proteomes" id="UP000176952"/>
    </source>
</evidence>
<name>A0A1G2B829_9BACT</name>
<dbReference type="AlphaFoldDB" id="A0A1G2B829"/>
<dbReference type="SUPFAM" id="SSF52540">
    <property type="entry name" value="P-loop containing nucleoside triphosphate hydrolases"/>
    <property type="match status" value="1"/>
</dbReference>
<dbReference type="Proteomes" id="UP000176952">
    <property type="component" value="Unassembled WGS sequence"/>
</dbReference>
<dbReference type="EMBL" id="MHKD01000002">
    <property type="protein sequence ID" value="OGY85373.1"/>
    <property type="molecule type" value="Genomic_DNA"/>
</dbReference>
<gene>
    <name evidence="2" type="ORF">A3F54_03050</name>
</gene>
<reference evidence="2 3" key="1">
    <citation type="journal article" date="2016" name="Nat. Commun.">
        <title>Thousands of microbial genomes shed light on interconnected biogeochemical processes in an aquifer system.</title>
        <authorList>
            <person name="Anantharaman K."/>
            <person name="Brown C.T."/>
            <person name="Hug L.A."/>
            <person name="Sharon I."/>
            <person name="Castelle C.J."/>
            <person name="Probst A.J."/>
            <person name="Thomas B.C."/>
            <person name="Singh A."/>
            <person name="Wilkins M.J."/>
            <person name="Karaoz U."/>
            <person name="Brodie E.L."/>
            <person name="Williams K.H."/>
            <person name="Hubbard S.S."/>
            <person name="Banfield J.F."/>
        </authorList>
    </citation>
    <scope>NUCLEOTIDE SEQUENCE [LARGE SCALE GENOMIC DNA]</scope>
</reference>
<dbReference type="InterPro" id="IPR027417">
    <property type="entry name" value="P-loop_NTPase"/>
</dbReference>
<dbReference type="PANTHER" id="PTHR30121:SF6">
    <property type="entry name" value="SLR6007 PROTEIN"/>
    <property type="match status" value="1"/>
</dbReference>
<dbReference type="PANTHER" id="PTHR30121">
    <property type="entry name" value="UNCHARACTERIZED PROTEIN YJGR-RELATED"/>
    <property type="match status" value="1"/>
</dbReference>
<proteinExistence type="predicted"/>
<accession>A0A1G2B829</accession>
<comment type="caution">
    <text evidence="2">The sequence shown here is derived from an EMBL/GenBank/DDBJ whole genome shotgun (WGS) entry which is preliminary data.</text>
</comment>
<dbReference type="STRING" id="1798542.A3F54_03050"/>
<protein>
    <recommendedName>
        <fullName evidence="1">Type IV secretion system coupling protein TraD DNA-binding domain-containing protein</fullName>
    </recommendedName>
</protein>
<dbReference type="InterPro" id="IPR051162">
    <property type="entry name" value="T4SS_component"/>
</dbReference>
<dbReference type="CDD" id="cd01127">
    <property type="entry name" value="TrwB_TraG_TraD_VirD4"/>
    <property type="match status" value="1"/>
</dbReference>
<dbReference type="InterPro" id="IPR019476">
    <property type="entry name" value="T4SS_TraD_DNA-bd"/>
</dbReference>
<evidence type="ECO:0000259" key="1">
    <source>
        <dbReference type="Pfam" id="PF10412"/>
    </source>
</evidence>
<evidence type="ECO:0000313" key="2">
    <source>
        <dbReference type="EMBL" id="OGY85373.1"/>
    </source>
</evidence>
<organism evidence="2 3">
    <name type="scientific">Candidatus Kerfeldbacteria bacterium RIFCSPHIGHO2_12_FULL_48_17</name>
    <dbReference type="NCBI Taxonomy" id="1798542"/>
    <lineage>
        <taxon>Bacteria</taxon>
        <taxon>Candidatus Kerfeldiibacteriota</taxon>
    </lineage>
</organism>
<dbReference type="Pfam" id="PF10412">
    <property type="entry name" value="TrwB_AAD_bind"/>
    <property type="match status" value="1"/>
</dbReference>
<sequence>MPQDGIQLGEVVYRGVKTPVRMKREDRRRHVYMVGRSGVGKSVLLQNMAIQDITNGEGVCIIDPHGELIEDILPHIPKERADDVVIFDPSDVDRPVGLNMLEYTTPQEKDFAVQELIAIFYKLFGEEMIGPMFEHYMRNAMLALMEDKESGATIVEIPRMFTDQKFRKQKLAKVKNPVVKNFWEQEYEQSQKGSQAADMLSYVISKIGRFLSNDMMRNIVGQTSSGFDFHNIMNDQKIFLVNLSKGKVGEVNSALLGLILVSKIQMAALSRASLAKEKRKDFYLYIDEFQNYATDSIAIILSEARKYLLNLTLAHQYIGQLINKGDAKIRDAVFGNAGTIVAFRVGVEDAEMLAKEFAPVFNENDVINVDKFTANVKLLIDNTASRPFNMKTIMPTSGDPTITAKLKQLSRLKYGRDRQIVESEVLERSQLGNLRGNTAKDAPDTLM</sequence>